<sequence>MQPERRHSVSPPPTIMLRATLLFIAATMSPTMAFKTNNKPSPSLPALRFRGGVTAGDVAHYGALFLSGSVGVPALVGGSDLLFKINYPGFDWAGYTAKWTSESASYLDTMTRFFGGALMLSGAMQYYAKGVMDAKTYYAIICAAQVLFAGIQVIFGAPKAAMREVHYVYAGMNVVLAIAAAMAM</sequence>
<feature type="signal peptide" evidence="2">
    <location>
        <begin position="1"/>
        <end position="33"/>
    </location>
</feature>
<evidence type="ECO:0008006" key="4">
    <source>
        <dbReference type="Google" id="ProtNLM"/>
    </source>
</evidence>
<name>A0A7S3EQ77_9EUKA</name>
<dbReference type="EMBL" id="HBHX01003156">
    <property type="protein sequence ID" value="CAE0099603.1"/>
    <property type="molecule type" value="Transcribed_RNA"/>
</dbReference>
<feature type="chain" id="PRO_5031058412" description="HIG1 domain-containing protein" evidence="2">
    <location>
        <begin position="34"/>
        <end position="184"/>
    </location>
</feature>
<keyword evidence="1" id="KW-0812">Transmembrane</keyword>
<proteinExistence type="predicted"/>
<accession>A0A7S3EQ77</accession>
<gene>
    <name evidence="3" type="ORF">HERI1096_LOCUS1757</name>
</gene>
<feature type="transmembrane region" description="Helical" evidence="1">
    <location>
        <begin position="167"/>
        <end position="183"/>
    </location>
</feature>
<feature type="transmembrane region" description="Helical" evidence="1">
    <location>
        <begin position="59"/>
        <end position="83"/>
    </location>
</feature>
<protein>
    <recommendedName>
        <fullName evidence="4">HIG1 domain-containing protein</fullName>
    </recommendedName>
</protein>
<evidence type="ECO:0000313" key="3">
    <source>
        <dbReference type="EMBL" id="CAE0099603.1"/>
    </source>
</evidence>
<evidence type="ECO:0000256" key="1">
    <source>
        <dbReference type="SAM" id="Phobius"/>
    </source>
</evidence>
<dbReference type="AlphaFoldDB" id="A0A7S3EQ77"/>
<feature type="transmembrane region" description="Helical" evidence="1">
    <location>
        <begin position="136"/>
        <end position="155"/>
    </location>
</feature>
<reference evidence="3" key="1">
    <citation type="submission" date="2021-01" db="EMBL/GenBank/DDBJ databases">
        <authorList>
            <person name="Corre E."/>
            <person name="Pelletier E."/>
            <person name="Niang G."/>
            <person name="Scheremetjew M."/>
            <person name="Finn R."/>
            <person name="Kale V."/>
            <person name="Holt S."/>
            <person name="Cochrane G."/>
            <person name="Meng A."/>
            <person name="Brown T."/>
            <person name="Cohen L."/>
        </authorList>
    </citation>
    <scope>NUCLEOTIDE SEQUENCE</scope>
    <source>
        <strain evidence="3">CCMP281</strain>
    </source>
</reference>
<organism evidence="3">
    <name type="scientific">Haptolina ericina</name>
    <dbReference type="NCBI Taxonomy" id="156174"/>
    <lineage>
        <taxon>Eukaryota</taxon>
        <taxon>Haptista</taxon>
        <taxon>Haptophyta</taxon>
        <taxon>Prymnesiophyceae</taxon>
        <taxon>Prymnesiales</taxon>
        <taxon>Prymnesiaceae</taxon>
        <taxon>Haptolina</taxon>
    </lineage>
</organism>
<keyword evidence="2" id="KW-0732">Signal</keyword>
<keyword evidence="1" id="KW-1133">Transmembrane helix</keyword>
<keyword evidence="1" id="KW-0472">Membrane</keyword>
<evidence type="ECO:0000256" key="2">
    <source>
        <dbReference type="SAM" id="SignalP"/>
    </source>
</evidence>